<comment type="caution">
    <text evidence="4">The sequence shown here is derived from an EMBL/GenBank/DDBJ whole genome shotgun (WGS) entry which is preliminary data.</text>
</comment>
<dbReference type="PROSITE" id="PS50977">
    <property type="entry name" value="HTH_TETR_2"/>
    <property type="match status" value="1"/>
</dbReference>
<dbReference type="InterPro" id="IPR001647">
    <property type="entry name" value="HTH_TetR"/>
</dbReference>
<feature type="DNA-binding region" description="H-T-H motif" evidence="2">
    <location>
        <begin position="29"/>
        <end position="48"/>
    </location>
</feature>
<evidence type="ECO:0000256" key="2">
    <source>
        <dbReference type="PROSITE-ProRule" id="PRU00335"/>
    </source>
</evidence>
<dbReference type="RefSeq" id="WP_068905078.1">
    <property type="nucleotide sequence ID" value="NZ_JBHUIF010000017.1"/>
</dbReference>
<organism evidence="4 5">
    <name type="scientific">Veronia pacifica</name>
    <dbReference type="NCBI Taxonomy" id="1080227"/>
    <lineage>
        <taxon>Bacteria</taxon>
        <taxon>Pseudomonadati</taxon>
        <taxon>Pseudomonadota</taxon>
        <taxon>Gammaproteobacteria</taxon>
        <taxon>Vibrionales</taxon>
        <taxon>Vibrionaceae</taxon>
        <taxon>Veronia</taxon>
    </lineage>
</organism>
<evidence type="ECO:0000256" key="1">
    <source>
        <dbReference type="ARBA" id="ARBA00023125"/>
    </source>
</evidence>
<dbReference type="InterPro" id="IPR009057">
    <property type="entry name" value="Homeodomain-like_sf"/>
</dbReference>
<sequence length="200" mass="22712">MTRVLKRSQRRLLSAFRQLLNEKEYYDIRVAEIISLADVGKTTFYRHYERKLDLFIEMHREIFDTMLQELVCRDDWLSKEPRPMLIAVAMKAVSKTGGRRSIAYKLGSDWPHAQRQLSENLTATINRQLGTAFSGAKWTTNQEQLAGALAALYMDFLIRLNSAANEKAALISARSLQCFSRAMVLAALEEASGDAACPTY</sequence>
<accession>A0A1C3EBR2</accession>
<dbReference type="GO" id="GO:0003677">
    <property type="term" value="F:DNA binding"/>
    <property type="evidence" value="ECO:0007669"/>
    <property type="project" value="UniProtKB-UniRule"/>
</dbReference>
<dbReference type="EMBL" id="LYBM01000050">
    <property type="protein sequence ID" value="ODA30640.1"/>
    <property type="molecule type" value="Genomic_DNA"/>
</dbReference>
<evidence type="ECO:0000313" key="5">
    <source>
        <dbReference type="Proteomes" id="UP000094936"/>
    </source>
</evidence>
<dbReference type="SUPFAM" id="SSF46689">
    <property type="entry name" value="Homeodomain-like"/>
    <property type="match status" value="1"/>
</dbReference>
<gene>
    <name evidence="4" type="ORF">A8L45_19755</name>
</gene>
<name>A0A1C3EBR2_9GAMM</name>
<dbReference type="AlphaFoldDB" id="A0A1C3EBR2"/>
<keyword evidence="1 2" id="KW-0238">DNA-binding</keyword>
<feature type="domain" description="HTH tetR-type" evidence="3">
    <location>
        <begin position="6"/>
        <end position="66"/>
    </location>
</feature>
<dbReference type="STRING" id="1080227.A8L45_19755"/>
<evidence type="ECO:0000313" key="4">
    <source>
        <dbReference type="EMBL" id="ODA30640.1"/>
    </source>
</evidence>
<keyword evidence="5" id="KW-1185">Reference proteome</keyword>
<evidence type="ECO:0000259" key="3">
    <source>
        <dbReference type="PROSITE" id="PS50977"/>
    </source>
</evidence>
<proteinExistence type="predicted"/>
<dbReference type="Proteomes" id="UP000094936">
    <property type="component" value="Unassembled WGS sequence"/>
</dbReference>
<dbReference type="Gene3D" id="1.10.357.10">
    <property type="entry name" value="Tetracycline Repressor, domain 2"/>
    <property type="match status" value="1"/>
</dbReference>
<reference evidence="4 5" key="1">
    <citation type="submission" date="2016-05" db="EMBL/GenBank/DDBJ databases">
        <title>Genomic Taxonomy of the Vibrionaceae.</title>
        <authorList>
            <person name="Gomez-Gil B."/>
            <person name="Enciso-Ibarra J."/>
        </authorList>
    </citation>
    <scope>NUCLEOTIDE SEQUENCE [LARGE SCALE GENOMIC DNA]</scope>
    <source>
        <strain evidence="4 5">CAIM 1920</strain>
    </source>
</reference>
<dbReference type="OrthoDB" id="9798857at2"/>
<dbReference type="Pfam" id="PF00440">
    <property type="entry name" value="TetR_N"/>
    <property type="match status" value="1"/>
</dbReference>
<protein>
    <recommendedName>
        <fullName evidence="3">HTH tetR-type domain-containing protein</fullName>
    </recommendedName>
</protein>